<dbReference type="AlphaFoldDB" id="A0A239B749"/>
<dbReference type="SUPFAM" id="SSF56349">
    <property type="entry name" value="DNA breaking-rejoining enzymes"/>
    <property type="match status" value="1"/>
</dbReference>
<reference evidence="4 5" key="1">
    <citation type="submission" date="2017-06" db="EMBL/GenBank/DDBJ databases">
        <authorList>
            <person name="Kim H.J."/>
            <person name="Triplett B.A."/>
        </authorList>
    </citation>
    <scope>NUCLEOTIDE SEQUENCE [LARGE SCALE GENOMIC DNA]</scope>
    <source>
        <strain evidence="4 5">DSM 43151</strain>
    </source>
</reference>
<gene>
    <name evidence="4" type="ORF">SAMN06264365_10911</name>
</gene>
<dbReference type="GO" id="GO:0015074">
    <property type="term" value="P:DNA integration"/>
    <property type="evidence" value="ECO:0007669"/>
    <property type="project" value="InterPro"/>
</dbReference>
<evidence type="ECO:0000259" key="3">
    <source>
        <dbReference type="PROSITE" id="PS51898"/>
    </source>
</evidence>
<evidence type="ECO:0000256" key="2">
    <source>
        <dbReference type="SAM" id="MobiDB-lite"/>
    </source>
</evidence>
<evidence type="ECO:0000256" key="1">
    <source>
        <dbReference type="ARBA" id="ARBA00023172"/>
    </source>
</evidence>
<dbReference type="GO" id="GO:0006310">
    <property type="term" value="P:DNA recombination"/>
    <property type="evidence" value="ECO:0007669"/>
    <property type="project" value="UniProtKB-KW"/>
</dbReference>
<proteinExistence type="predicted"/>
<dbReference type="Gene3D" id="1.10.443.10">
    <property type="entry name" value="Intergrase catalytic core"/>
    <property type="match status" value="1"/>
</dbReference>
<evidence type="ECO:0000313" key="5">
    <source>
        <dbReference type="Proteomes" id="UP000198415"/>
    </source>
</evidence>
<name>A0A239B749_9ACTN</name>
<sequence>MPPRYVALITVAAFSGLRWGELAALRRCDVDAQAGTVRVPRKLAALKSGLEFGSPKSAAGIRVVALPAMARQALTRHLADFTGAGPEALVFTADKDMPLRTGNFRRAVKWSKALADAGMPAGFHFHDLGTPETASRRRAAPAPGS</sequence>
<organism evidence="4 5">
    <name type="scientific">Actinoplanes regularis</name>
    <dbReference type="NCBI Taxonomy" id="52697"/>
    <lineage>
        <taxon>Bacteria</taxon>
        <taxon>Bacillati</taxon>
        <taxon>Actinomycetota</taxon>
        <taxon>Actinomycetes</taxon>
        <taxon>Micromonosporales</taxon>
        <taxon>Micromonosporaceae</taxon>
        <taxon>Actinoplanes</taxon>
    </lineage>
</organism>
<feature type="region of interest" description="Disordered" evidence="2">
    <location>
        <begin position="126"/>
        <end position="145"/>
    </location>
</feature>
<dbReference type="EMBL" id="FZNR01000009">
    <property type="protein sequence ID" value="SNS03765.1"/>
    <property type="molecule type" value="Genomic_DNA"/>
</dbReference>
<dbReference type="InterPro" id="IPR002104">
    <property type="entry name" value="Integrase_catalytic"/>
</dbReference>
<accession>A0A239B749</accession>
<keyword evidence="1" id="KW-0233">DNA recombination</keyword>
<evidence type="ECO:0000313" key="4">
    <source>
        <dbReference type="EMBL" id="SNS03765.1"/>
    </source>
</evidence>
<feature type="domain" description="Tyr recombinase" evidence="3">
    <location>
        <begin position="1"/>
        <end position="145"/>
    </location>
</feature>
<keyword evidence="5" id="KW-1185">Reference proteome</keyword>
<dbReference type="Pfam" id="PF00589">
    <property type="entry name" value="Phage_integrase"/>
    <property type="match status" value="1"/>
</dbReference>
<protein>
    <submittedName>
        <fullName evidence="4">Phage integrase family protein</fullName>
    </submittedName>
</protein>
<dbReference type="GO" id="GO:0003677">
    <property type="term" value="F:DNA binding"/>
    <property type="evidence" value="ECO:0007669"/>
    <property type="project" value="InterPro"/>
</dbReference>
<dbReference type="Proteomes" id="UP000198415">
    <property type="component" value="Unassembled WGS sequence"/>
</dbReference>
<dbReference type="PROSITE" id="PS51898">
    <property type="entry name" value="TYR_RECOMBINASE"/>
    <property type="match status" value="1"/>
</dbReference>
<dbReference type="InterPro" id="IPR013762">
    <property type="entry name" value="Integrase-like_cat_sf"/>
</dbReference>
<dbReference type="InterPro" id="IPR011010">
    <property type="entry name" value="DNA_brk_join_enz"/>
</dbReference>